<name>A0A1Y5PQT4_9MYCO</name>
<evidence type="ECO:0000313" key="1">
    <source>
        <dbReference type="EMBL" id="SBS79699.1"/>
    </source>
</evidence>
<protein>
    <submittedName>
        <fullName evidence="1">Uncharacterized protein</fullName>
    </submittedName>
</protein>
<accession>A0A1Y5PQT4</accession>
<reference evidence="1" key="1">
    <citation type="submission" date="2016-03" db="EMBL/GenBank/DDBJ databases">
        <authorList>
            <person name="Ploux O."/>
        </authorList>
    </citation>
    <scope>NUCLEOTIDE SEQUENCE</scope>
    <source>
        <strain evidence="1">UC10</strain>
    </source>
</reference>
<gene>
    <name evidence="1" type="ORF">MHPYR_90049</name>
</gene>
<sequence>MVSAHPGDPALVVGALLPIHGQHLGVGQHQKCPVGDRLDHEGGDRIRADHRTGAGDGGAGHPHLRIRRVGHTAQQRGVHAHRTDAANPDSLVAVGDRQPFGEPDGGVFGHAVGRGAELGQQAGGRGDGDEMTAATLNPFRHNGFGCPDVGAQVDVDDPVPRGFVIAQAGFAGDAGIGDVDVDLAELLACGVEQYRDTVRAGCVRSRCDAADQRGGLGGRSLVDVARDHRCASRCQRCCYGPADARACSGDHRHRSVYLHGHMSTASNQRRVRYASGVPDRPTLRRIPGDETSRSFYSGGNATPLGEEACTQTASAVLMTHQAMLVAPFFVGLDFRDDWLTQAALVDGWKARGAAIYIAHCGPMRDAAALLNFVIQAVRRNLDDPESSAVGSRLLLTGWCGSQEIKAQLKRTRSFSCRHCFKSLGWSRASYHSY</sequence>
<organism evidence="1">
    <name type="scientific">uncultured Mycobacterium sp</name>
    <dbReference type="NCBI Taxonomy" id="171292"/>
    <lineage>
        <taxon>Bacteria</taxon>
        <taxon>Bacillati</taxon>
        <taxon>Actinomycetota</taxon>
        <taxon>Actinomycetes</taxon>
        <taxon>Mycobacteriales</taxon>
        <taxon>Mycobacteriaceae</taxon>
        <taxon>Mycobacterium</taxon>
        <taxon>environmental samples</taxon>
    </lineage>
</organism>
<proteinExistence type="predicted"/>
<dbReference type="EMBL" id="FLQS01000089">
    <property type="protein sequence ID" value="SBS79699.1"/>
    <property type="molecule type" value="Genomic_DNA"/>
</dbReference>
<dbReference type="AlphaFoldDB" id="A0A1Y5PQT4"/>